<name>X1PSC2_9ZZZZ</name>
<evidence type="ECO:0008006" key="2">
    <source>
        <dbReference type="Google" id="ProtNLM"/>
    </source>
</evidence>
<dbReference type="AlphaFoldDB" id="X1PSC2"/>
<feature type="non-terminal residue" evidence="1">
    <location>
        <position position="1"/>
    </location>
</feature>
<dbReference type="Pfam" id="PF03737">
    <property type="entry name" value="RraA-like"/>
    <property type="match status" value="1"/>
</dbReference>
<organism evidence="1">
    <name type="scientific">marine sediment metagenome</name>
    <dbReference type="NCBI Taxonomy" id="412755"/>
    <lineage>
        <taxon>unclassified sequences</taxon>
        <taxon>metagenomes</taxon>
        <taxon>ecological metagenomes</taxon>
    </lineage>
</organism>
<gene>
    <name evidence="1" type="ORF">S12H4_07206</name>
</gene>
<dbReference type="EMBL" id="BARW01002629">
    <property type="protein sequence ID" value="GAI59152.1"/>
    <property type="molecule type" value="Genomic_DNA"/>
</dbReference>
<evidence type="ECO:0000313" key="1">
    <source>
        <dbReference type="EMBL" id="GAI59152.1"/>
    </source>
</evidence>
<protein>
    <recommendedName>
        <fullName evidence="2">Methyltransferase</fullName>
    </recommendedName>
</protein>
<reference evidence="1" key="1">
    <citation type="journal article" date="2014" name="Front. Microbiol.">
        <title>High frequency of phylogenetically diverse reductive dehalogenase-homologous genes in deep subseafloor sedimentary metagenomes.</title>
        <authorList>
            <person name="Kawai M."/>
            <person name="Futagami T."/>
            <person name="Toyoda A."/>
            <person name="Takaki Y."/>
            <person name="Nishi S."/>
            <person name="Hori S."/>
            <person name="Arai W."/>
            <person name="Tsubouchi T."/>
            <person name="Morono Y."/>
            <person name="Uchiyama I."/>
            <person name="Ito T."/>
            <person name="Fujiyama A."/>
            <person name="Inagaki F."/>
            <person name="Takami H."/>
        </authorList>
    </citation>
    <scope>NUCLEOTIDE SEQUENCE</scope>
    <source>
        <strain evidence="1">Expedition CK06-06</strain>
    </source>
</reference>
<dbReference type="InterPro" id="IPR005493">
    <property type="entry name" value="RraA/RraA-like"/>
</dbReference>
<accession>X1PSC2</accession>
<dbReference type="SUPFAM" id="SSF89562">
    <property type="entry name" value="RraA-like"/>
    <property type="match status" value="1"/>
</dbReference>
<dbReference type="CDD" id="cd16841">
    <property type="entry name" value="RraA_family"/>
    <property type="match status" value="1"/>
</dbReference>
<dbReference type="PANTHER" id="PTHR33254:SF4">
    <property type="entry name" value="4-HYDROXY-4-METHYL-2-OXOGLUTARATE ALDOLASE 3-RELATED"/>
    <property type="match status" value="1"/>
</dbReference>
<dbReference type="PANTHER" id="PTHR33254">
    <property type="entry name" value="4-HYDROXY-4-METHYL-2-OXOGLUTARATE ALDOLASE 3-RELATED"/>
    <property type="match status" value="1"/>
</dbReference>
<dbReference type="InterPro" id="IPR036704">
    <property type="entry name" value="RraA/RraA-like_sf"/>
</dbReference>
<sequence>VKMADKKGMAGYIIDGCVRDSSAIKKMDFPVFARGVTPKGPYKNGPGEINLPISCGGVVVNPGDIIVGDEDGVVVIPPSEAENLLKKALAKEKKEEKIMENIEKGIPRDRSWIDKALEEKGNL</sequence>
<comment type="caution">
    <text evidence="1">The sequence shown here is derived from an EMBL/GenBank/DDBJ whole genome shotgun (WGS) entry which is preliminary data.</text>
</comment>
<proteinExistence type="predicted"/>
<dbReference type="Gene3D" id="3.50.30.40">
    <property type="entry name" value="Ribonuclease E inhibitor RraA/RraA-like"/>
    <property type="match status" value="1"/>
</dbReference>